<dbReference type="InterPro" id="IPR045272">
    <property type="entry name" value="ANXUR1/2-like"/>
</dbReference>
<keyword evidence="14" id="KW-1185">Reference proteome</keyword>
<evidence type="ECO:0000256" key="8">
    <source>
        <dbReference type="ARBA" id="ARBA00023136"/>
    </source>
</evidence>
<keyword evidence="4 11" id="KW-0732">Signal</keyword>
<evidence type="ECO:0000313" key="13">
    <source>
        <dbReference type="EMBL" id="KAK8926002.1"/>
    </source>
</evidence>
<keyword evidence="13" id="KW-0418">Kinase</keyword>
<dbReference type="GO" id="GO:0004714">
    <property type="term" value="F:transmembrane receptor protein tyrosine kinase activity"/>
    <property type="evidence" value="ECO:0007669"/>
    <property type="project" value="InterPro"/>
</dbReference>
<evidence type="ECO:0000256" key="11">
    <source>
        <dbReference type="SAM" id="SignalP"/>
    </source>
</evidence>
<keyword evidence="5" id="KW-0547">Nucleotide-binding</keyword>
<dbReference type="AlphaFoldDB" id="A0AAP0B346"/>
<keyword evidence="7 10" id="KW-1133">Transmembrane helix</keyword>
<dbReference type="GO" id="GO:0016020">
    <property type="term" value="C:membrane"/>
    <property type="evidence" value="ECO:0007669"/>
    <property type="project" value="UniProtKB-SubCell"/>
</dbReference>
<keyword evidence="6" id="KW-0067">ATP-binding</keyword>
<dbReference type="InterPro" id="IPR024788">
    <property type="entry name" value="Malectin-like_Carb-bd_dom"/>
</dbReference>
<comment type="subcellular location">
    <subcellularLocation>
        <location evidence="1">Membrane</location>
        <topology evidence="1">Single-pass type I membrane protein</topology>
    </subcellularLocation>
</comment>
<reference evidence="13 14" key="1">
    <citation type="journal article" date="2022" name="Nat. Plants">
        <title>Genomes of leafy and leafless Platanthera orchids illuminate the evolution of mycoheterotrophy.</title>
        <authorList>
            <person name="Li M.H."/>
            <person name="Liu K.W."/>
            <person name="Li Z."/>
            <person name="Lu H.C."/>
            <person name="Ye Q.L."/>
            <person name="Zhang D."/>
            <person name="Wang J.Y."/>
            <person name="Li Y.F."/>
            <person name="Zhong Z.M."/>
            <person name="Liu X."/>
            <person name="Yu X."/>
            <person name="Liu D.K."/>
            <person name="Tu X.D."/>
            <person name="Liu B."/>
            <person name="Hao Y."/>
            <person name="Liao X.Y."/>
            <person name="Jiang Y.T."/>
            <person name="Sun W.H."/>
            <person name="Chen J."/>
            <person name="Chen Y.Q."/>
            <person name="Ai Y."/>
            <person name="Zhai J.W."/>
            <person name="Wu S.S."/>
            <person name="Zhou Z."/>
            <person name="Hsiao Y.Y."/>
            <person name="Wu W.L."/>
            <person name="Chen Y.Y."/>
            <person name="Lin Y.F."/>
            <person name="Hsu J.L."/>
            <person name="Li C.Y."/>
            <person name="Wang Z.W."/>
            <person name="Zhao X."/>
            <person name="Zhong W.Y."/>
            <person name="Ma X.K."/>
            <person name="Ma L."/>
            <person name="Huang J."/>
            <person name="Chen G.Z."/>
            <person name="Huang M.Z."/>
            <person name="Huang L."/>
            <person name="Peng D.H."/>
            <person name="Luo Y.B."/>
            <person name="Zou S.Q."/>
            <person name="Chen S.P."/>
            <person name="Lan S."/>
            <person name="Tsai W.C."/>
            <person name="Van de Peer Y."/>
            <person name="Liu Z.J."/>
        </authorList>
    </citation>
    <scope>NUCLEOTIDE SEQUENCE [LARGE SCALE GENOMIC DNA]</scope>
    <source>
        <strain evidence="13">Lor287</strain>
    </source>
</reference>
<evidence type="ECO:0000256" key="2">
    <source>
        <dbReference type="ARBA" id="ARBA00022679"/>
    </source>
</evidence>
<protein>
    <submittedName>
        <fullName evidence="13">Receptor-like protein kinase THESEUS 1</fullName>
    </submittedName>
</protein>
<dbReference type="PANTHER" id="PTHR34590:SF10">
    <property type="entry name" value="RECEPTOR-LIKE PROTEIN KINASE HERK 1"/>
    <property type="match status" value="1"/>
</dbReference>
<name>A0AAP0B346_9ASPA</name>
<evidence type="ECO:0000256" key="10">
    <source>
        <dbReference type="SAM" id="Phobius"/>
    </source>
</evidence>
<dbReference type="PANTHER" id="PTHR34590">
    <property type="entry name" value="OS03G0124300 PROTEIN-RELATED"/>
    <property type="match status" value="1"/>
</dbReference>
<dbReference type="EMBL" id="JBBWWQ010000016">
    <property type="protein sequence ID" value="KAK8926002.1"/>
    <property type="molecule type" value="Genomic_DNA"/>
</dbReference>
<accession>A0AAP0B346</accession>
<evidence type="ECO:0000256" key="4">
    <source>
        <dbReference type="ARBA" id="ARBA00022729"/>
    </source>
</evidence>
<keyword evidence="3 10" id="KW-0812">Transmembrane</keyword>
<evidence type="ECO:0000256" key="5">
    <source>
        <dbReference type="ARBA" id="ARBA00022741"/>
    </source>
</evidence>
<evidence type="ECO:0000256" key="7">
    <source>
        <dbReference type="ARBA" id="ARBA00022989"/>
    </source>
</evidence>
<sequence length="439" mass="47236">MGSICAGVGSALSFVLLASSLLHARIAFNPDDNYLIDCGSATNTSIGGRVFRSDFYYISNPSIPNSVFASVMSLYISSSFNSSALYETARIILAPFSYSFPILSHGRHLLRLHFFPFTFNQYVLTTASFAVSTQDFVLLSDFQLLNSSAAVFKEFLLNITTDFLTLTFTPLGSSSLAFVNAIEVVSAPDDLIADNVPALNPPGMYAGLSRRVLETVYRVNMGGSEVLPDEDALWRTWIADEDFLVNGNFAQFVSSGETIDGGASGEIAPASVYSTGTESVASKSSPPISNLTWKFSVDVNSSFMIRLHFCNIVSEKLYFDVYINDLLAIKDLNLSARARAAPFYADFVAGVSDGSGEIRVSIGPSSSSTGNVSAGGMLNGLEIMSVKLSSGSSNGNIARFSNNLYEKKLSIILGSLIGALLLVIATVFLCVLLKKRRKM</sequence>
<evidence type="ECO:0000256" key="6">
    <source>
        <dbReference type="ARBA" id="ARBA00022840"/>
    </source>
</evidence>
<dbReference type="GO" id="GO:0005524">
    <property type="term" value="F:ATP binding"/>
    <property type="evidence" value="ECO:0007669"/>
    <property type="project" value="UniProtKB-KW"/>
</dbReference>
<keyword evidence="2" id="KW-0808">Transferase</keyword>
<evidence type="ECO:0000256" key="9">
    <source>
        <dbReference type="ARBA" id="ARBA00023180"/>
    </source>
</evidence>
<gene>
    <name evidence="13" type="primary">THE1</name>
    <name evidence="13" type="ORF">KSP39_PZI018457</name>
</gene>
<feature type="chain" id="PRO_5042830642" evidence="11">
    <location>
        <begin position="28"/>
        <end position="439"/>
    </location>
</feature>
<evidence type="ECO:0000313" key="14">
    <source>
        <dbReference type="Proteomes" id="UP001418222"/>
    </source>
</evidence>
<dbReference type="Pfam" id="PF12819">
    <property type="entry name" value="Malectin_like"/>
    <property type="match status" value="1"/>
</dbReference>
<keyword evidence="13" id="KW-0675">Receptor</keyword>
<evidence type="ECO:0000259" key="12">
    <source>
        <dbReference type="Pfam" id="PF12819"/>
    </source>
</evidence>
<organism evidence="13 14">
    <name type="scientific">Platanthera zijinensis</name>
    <dbReference type="NCBI Taxonomy" id="2320716"/>
    <lineage>
        <taxon>Eukaryota</taxon>
        <taxon>Viridiplantae</taxon>
        <taxon>Streptophyta</taxon>
        <taxon>Embryophyta</taxon>
        <taxon>Tracheophyta</taxon>
        <taxon>Spermatophyta</taxon>
        <taxon>Magnoliopsida</taxon>
        <taxon>Liliopsida</taxon>
        <taxon>Asparagales</taxon>
        <taxon>Orchidaceae</taxon>
        <taxon>Orchidoideae</taxon>
        <taxon>Orchideae</taxon>
        <taxon>Orchidinae</taxon>
        <taxon>Platanthera</taxon>
    </lineage>
</organism>
<evidence type="ECO:0000256" key="1">
    <source>
        <dbReference type="ARBA" id="ARBA00004479"/>
    </source>
</evidence>
<keyword evidence="8 10" id="KW-0472">Membrane</keyword>
<dbReference type="FunFam" id="2.60.120.430:FF:000005">
    <property type="entry name" value="Putative receptor-like protein kinase"/>
    <property type="match status" value="1"/>
</dbReference>
<dbReference type="FunFam" id="2.60.120.430:FF:000001">
    <property type="entry name" value="Receptor-like protein kinase FERONIA"/>
    <property type="match status" value="1"/>
</dbReference>
<dbReference type="Gene3D" id="2.60.120.430">
    <property type="entry name" value="Galactose-binding lectin"/>
    <property type="match status" value="2"/>
</dbReference>
<comment type="caution">
    <text evidence="13">The sequence shown here is derived from an EMBL/GenBank/DDBJ whole genome shotgun (WGS) entry which is preliminary data.</text>
</comment>
<keyword evidence="9" id="KW-0325">Glycoprotein</keyword>
<feature type="domain" description="Malectin-like" evidence="12">
    <location>
        <begin position="36"/>
        <end position="386"/>
    </location>
</feature>
<dbReference type="Proteomes" id="UP001418222">
    <property type="component" value="Unassembled WGS sequence"/>
</dbReference>
<feature type="transmembrane region" description="Helical" evidence="10">
    <location>
        <begin position="409"/>
        <end position="433"/>
    </location>
</feature>
<evidence type="ECO:0000256" key="3">
    <source>
        <dbReference type="ARBA" id="ARBA00022692"/>
    </source>
</evidence>
<feature type="signal peptide" evidence="11">
    <location>
        <begin position="1"/>
        <end position="27"/>
    </location>
</feature>
<proteinExistence type="predicted"/>